<keyword evidence="1" id="KW-1133">Transmembrane helix</keyword>
<organism evidence="2 3">
    <name type="scientific">Gottfriedia solisilvae</name>
    <dbReference type="NCBI Taxonomy" id="1516104"/>
    <lineage>
        <taxon>Bacteria</taxon>
        <taxon>Bacillati</taxon>
        <taxon>Bacillota</taxon>
        <taxon>Bacilli</taxon>
        <taxon>Bacillales</taxon>
        <taxon>Bacillaceae</taxon>
        <taxon>Gottfriedia</taxon>
    </lineage>
</organism>
<gene>
    <name evidence="2" type="ORF">GCM10007380_07430</name>
</gene>
<sequence>MRESLTRMLAFVVILIPISLAVIGIKLLRDTMFLIHSFGIPYLPLQLLIGLISLGAGFYLVGSFVLFRDRKHEKVQGRFLKRKV</sequence>
<dbReference type="Proteomes" id="UP000626244">
    <property type="component" value="Unassembled WGS sequence"/>
</dbReference>
<feature type="transmembrane region" description="Helical" evidence="1">
    <location>
        <begin position="45"/>
        <end position="67"/>
    </location>
</feature>
<keyword evidence="1" id="KW-0472">Membrane</keyword>
<dbReference type="EMBL" id="BMHB01000001">
    <property type="protein sequence ID" value="GGI11358.1"/>
    <property type="molecule type" value="Genomic_DNA"/>
</dbReference>
<comment type="caution">
    <text evidence="2">The sequence shown here is derived from an EMBL/GenBank/DDBJ whole genome shotgun (WGS) entry which is preliminary data.</text>
</comment>
<accession>A0A8J3EWJ6</accession>
<dbReference type="AlphaFoldDB" id="A0A8J3EWJ6"/>
<evidence type="ECO:0008006" key="4">
    <source>
        <dbReference type="Google" id="ProtNLM"/>
    </source>
</evidence>
<evidence type="ECO:0000313" key="3">
    <source>
        <dbReference type="Proteomes" id="UP000626244"/>
    </source>
</evidence>
<dbReference type="Pfam" id="PF11118">
    <property type="entry name" value="DUF2627"/>
    <property type="match status" value="1"/>
</dbReference>
<proteinExistence type="predicted"/>
<dbReference type="InterPro" id="IPR020138">
    <property type="entry name" value="Uncharacterised_YqzF"/>
</dbReference>
<evidence type="ECO:0000256" key="1">
    <source>
        <dbReference type="SAM" id="Phobius"/>
    </source>
</evidence>
<dbReference type="OrthoDB" id="2989757at2"/>
<dbReference type="RefSeq" id="WP_087998997.1">
    <property type="nucleotide sequence ID" value="NZ_BMHB01000001.1"/>
</dbReference>
<evidence type="ECO:0000313" key="2">
    <source>
        <dbReference type="EMBL" id="GGI11358.1"/>
    </source>
</evidence>
<keyword evidence="3" id="KW-1185">Reference proteome</keyword>
<protein>
    <recommendedName>
        <fullName evidence="4">DUF2627 domain-containing protein</fullName>
    </recommendedName>
</protein>
<name>A0A8J3EWJ6_9BACI</name>
<reference evidence="3" key="1">
    <citation type="journal article" date="2019" name="Int. J. Syst. Evol. Microbiol.">
        <title>The Global Catalogue of Microorganisms (GCM) 10K type strain sequencing project: providing services to taxonomists for standard genome sequencing and annotation.</title>
        <authorList>
            <consortium name="The Broad Institute Genomics Platform"/>
            <consortium name="The Broad Institute Genome Sequencing Center for Infectious Disease"/>
            <person name="Wu L."/>
            <person name="Ma J."/>
        </authorList>
    </citation>
    <scope>NUCLEOTIDE SEQUENCE [LARGE SCALE GENOMIC DNA]</scope>
    <source>
        <strain evidence="3">CGMCC 1.14993</strain>
    </source>
</reference>
<keyword evidence="1" id="KW-0812">Transmembrane</keyword>